<evidence type="ECO:0000313" key="3">
    <source>
        <dbReference type="Proteomes" id="UP000278746"/>
    </source>
</evidence>
<reference evidence="2 3" key="1">
    <citation type="submission" date="2018-10" db="EMBL/GenBank/DDBJ databases">
        <title>Bacillus Keqinensis sp. nov., a moderately halophilic bacterium isolated from a saline-alkaline lake.</title>
        <authorList>
            <person name="Wang H."/>
        </authorList>
    </citation>
    <scope>NUCLEOTIDE SEQUENCE [LARGE SCALE GENOMIC DNA]</scope>
    <source>
        <strain evidence="2 3">KQ-3</strain>
    </source>
</reference>
<dbReference type="EMBL" id="RHIB01000001">
    <property type="protein sequence ID" value="RNA69967.1"/>
    <property type="molecule type" value="Genomic_DNA"/>
</dbReference>
<protein>
    <submittedName>
        <fullName evidence="2">DUF4181 domain-containing protein</fullName>
    </submittedName>
</protein>
<accession>A0A3M7TWH2</accession>
<feature type="transmembrane region" description="Helical" evidence="1">
    <location>
        <begin position="6"/>
        <end position="27"/>
    </location>
</feature>
<gene>
    <name evidence="2" type="ORF">EBO34_08555</name>
</gene>
<evidence type="ECO:0000313" key="2">
    <source>
        <dbReference type="EMBL" id="RNA69967.1"/>
    </source>
</evidence>
<comment type="caution">
    <text evidence="2">The sequence shown here is derived from an EMBL/GenBank/DDBJ whole genome shotgun (WGS) entry which is preliminary data.</text>
</comment>
<keyword evidence="1" id="KW-0472">Membrane</keyword>
<proteinExistence type="predicted"/>
<dbReference type="RefSeq" id="WP_122897479.1">
    <property type="nucleotide sequence ID" value="NZ_RHIB01000001.1"/>
</dbReference>
<sequence>MTSTPTMWFFLAIVVMVFVFYSIEYLLRRKLGNTQNIFKWEFNKPKPRHHILTEFVIMGVFILSMFINLTTVMINPMYVVLPFFFILLTYRGVMELKINPGEKEHIIAFFWVGAVFIVTVIIYLMEPHLPTEIFFTDPWE</sequence>
<evidence type="ECO:0000256" key="1">
    <source>
        <dbReference type="SAM" id="Phobius"/>
    </source>
</evidence>
<dbReference type="Pfam" id="PF13789">
    <property type="entry name" value="DUF4181"/>
    <property type="match status" value="1"/>
</dbReference>
<feature type="transmembrane region" description="Helical" evidence="1">
    <location>
        <begin position="48"/>
        <end position="67"/>
    </location>
</feature>
<feature type="transmembrane region" description="Helical" evidence="1">
    <location>
        <begin position="73"/>
        <end position="93"/>
    </location>
</feature>
<feature type="transmembrane region" description="Helical" evidence="1">
    <location>
        <begin position="105"/>
        <end position="125"/>
    </location>
</feature>
<dbReference type="Proteomes" id="UP000278746">
    <property type="component" value="Unassembled WGS sequence"/>
</dbReference>
<organism evidence="2 3">
    <name type="scientific">Alteribacter keqinensis</name>
    <dbReference type="NCBI Taxonomy" id="2483800"/>
    <lineage>
        <taxon>Bacteria</taxon>
        <taxon>Bacillati</taxon>
        <taxon>Bacillota</taxon>
        <taxon>Bacilli</taxon>
        <taxon>Bacillales</taxon>
        <taxon>Bacillaceae</taxon>
        <taxon>Alteribacter</taxon>
    </lineage>
</organism>
<keyword evidence="1" id="KW-0812">Transmembrane</keyword>
<name>A0A3M7TWH2_9BACI</name>
<keyword evidence="1" id="KW-1133">Transmembrane helix</keyword>
<dbReference type="AlphaFoldDB" id="A0A3M7TWH2"/>
<dbReference type="InterPro" id="IPR025441">
    <property type="entry name" value="DUF4181"/>
</dbReference>
<keyword evidence="3" id="KW-1185">Reference proteome</keyword>